<sequence>MENTSSNVRVLVRLRPLSAEECSETCINSASGTSLEFASAYGSSLGFTFDSVHGSSTDQAAIFHEVKDLVYSVLHGQNGCIMAYGQTGSGKTHTLIGDISSGQEKGLLARAVNEIAVGVAECSDDCYFQVNLSVVEIYCERIRDLLSDEAGSDNLVVQQDRQRGVYIAGATQVQVQTEGELVQLMQQGIAKRTVARTGMNAASSRSHCLVMLAVEKHWPDGNVGHGKLCLVDLAGSERQNRTGAEGVTFEEGKLINKSLSALGNVVNALTDGRSAHIPYRDSKLTRALADCLGGNARTALIVCCSPSSDNAAETLSSLRFGARAKSVVNALQAPSVKMAAAEELAKQLAEAQQECEELRSELSALKEESVSGDKESTASGLIETGQGEVSLSKESGCFGLTQVQKSRIVRLVSLFQIFLLFLLVLTEVAL</sequence>
<reference evidence="8 9" key="1">
    <citation type="journal article" date="2024" name="Nat. Commun.">
        <title>Phylogenomics reveals the evolutionary origins of lichenization in chlorophyte algae.</title>
        <authorList>
            <person name="Puginier C."/>
            <person name="Libourel C."/>
            <person name="Otte J."/>
            <person name="Skaloud P."/>
            <person name="Haon M."/>
            <person name="Grisel S."/>
            <person name="Petersen M."/>
            <person name="Berrin J.G."/>
            <person name="Delaux P.M."/>
            <person name="Dal Grande F."/>
            <person name="Keller J."/>
        </authorList>
    </citation>
    <scope>NUCLEOTIDE SEQUENCE [LARGE SCALE GENOMIC DNA]</scope>
    <source>
        <strain evidence="8 9">SAG 216-7</strain>
    </source>
</reference>
<feature type="binding site" evidence="4">
    <location>
        <begin position="85"/>
        <end position="92"/>
    </location>
    <ligand>
        <name>ATP</name>
        <dbReference type="ChEBI" id="CHEBI:30616"/>
    </ligand>
</feature>
<proteinExistence type="inferred from homology"/>
<dbReference type="InterPro" id="IPR027417">
    <property type="entry name" value="P-loop_NTPase"/>
</dbReference>
<evidence type="ECO:0000256" key="3">
    <source>
        <dbReference type="ARBA" id="ARBA00023175"/>
    </source>
</evidence>
<gene>
    <name evidence="8" type="ORF">WJX75_002732</name>
</gene>
<dbReference type="InterPro" id="IPR001752">
    <property type="entry name" value="Kinesin_motor_dom"/>
</dbReference>
<dbReference type="InterPro" id="IPR036961">
    <property type="entry name" value="Kinesin_motor_dom_sf"/>
</dbReference>
<dbReference type="PROSITE" id="PS50067">
    <property type="entry name" value="KINESIN_MOTOR_2"/>
    <property type="match status" value="1"/>
</dbReference>
<keyword evidence="6" id="KW-0175">Coiled coil</keyword>
<evidence type="ECO:0000256" key="6">
    <source>
        <dbReference type="SAM" id="Coils"/>
    </source>
</evidence>
<evidence type="ECO:0000256" key="1">
    <source>
        <dbReference type="ARBA" id="ARBA00022741"/>
    </source>
</evidence>
<protein>
    <recommendedName>
        <fullName evidence="5">Kinesin-like protein</fullName>
    </recommendedName>
</protein>
<evidence type="ECO:0000256" key="5">
    <source>
        <dbReference type="RuleBase" id="RU000394"/>
    </source>
</evidence>
<dbReference type="PANTHER" id="PTHR47969">
    <property type="entry name" value="CHROMOSOME-ASSOCIATED KINESIN KIF4A-RELATED"/>
    <property type="match status" value="1"/>
</dbReference>
<organism evidence="8 9">
    <name type="scientific">Coccomyxa subellipsoidea</name>
    <dbReference type="NCBI Taxonomy" id="248742"/>
    <lineage>
        <taxon>Eukaryota</taxon>
        <taxon>Viridiplantae</taxon>
        <taxon>Chlorophyta</taxon>
        <taxon>core chlorophytes</taxon>
        <taxon>Trebouxiophyceae</taxon>
        <taxon>Trebouxiophyceae incertae sedis</taxon>
        <taxon>Coccomyxaceae</taxon>
        <taxon>Coccomyxa</taxon>
    </lineage>
</organism>
<evidence type="ECO:0000259" key="7">
    <source>
        <dbReference type="PROSITE" id="PS50067"/>
    </source>
</evidence>
<dbReference type="EMBL" id="JALJOT010000012">
    <property type="protein sequence ID" value="KAK9904798.1"/>
    <property type="molecule type" value="Genomic_DNA"/>
</dbReference>
<keyword evidence="3 4" id="KW-0505">Motor protein</keyword>
<dbReference type="SMART" id="SM00129">
    <property type="entry name" value="KISc"/>
    <property type="match status" value="1"/>
</dbReference>
<accession>A0ABR2YGA9</accession>
<dbReference type="Proteomes" id="UP001491310">
    <property type="component" value="Unassembled WGS sequence"/>
</dbReference>
<keyword evidence="2 4" id="KW-0067">ATP-binding</keyword>
<name>A0ABR2YGA9_9CHLO</name>
<keyword evidence="5" id="KW-0493">Microtubule</keyword>
<dbReference type="CDD" id="cd00106">
    <property type="entry name" value="KISc"/>
    <property type="match status" value="1"/>
</dbReference>
<dbReference type="SUPFAM" id="SSF52540">
    <property type="entry name" value="P-loop containing nucleoside triphosphate hydrolases"/>
    <property type="match status" value="1"/>
</dbReference>
<keyword evidence="9" id="KW-1185">Reference proteome</keyword>
<evidence type="ECO:0000256" key="2">
    <source>
        <dbReference type="ARBA" id="ARBA00022840"/>
    </source>
</evidence>
<feature type="domain" description="Kinesin motor" evidence="7">
    <location>
        <begin position="7"/>
        <end position="327"/>
    </location>
</feature>
<dbReference type="PANTHER" id="PTHR47969:SF29">
    <property type="entry name" value="KINESIN-LIKE PROTEIN"/>
    <property type="match status" value="1"/>
</dbReference>
<evidence type="ECO:0000313" key="8">
    <source>
        <dbReference type="EMBL" id="KAK9904798.1"/>
    </source>
</evidence>
<dbReference type="PRINTS" id="PR00380">
    <property type="entry name" value="KINESINHEAVY"/>
</dbReference>
<comment type="caution">
    <text evidence="8">The sequence shown here is derived from an EMBL/GenBank/DDBJ whole genome shotgun (WGS) entry which is preliminary data.</text>
</comment>
<dbReference type="Gene3D" id="3.40.850.10">
    <property type="entry name" value="Kinesin motor domain"/>
    <property type="match status" value="1"/>
</dbReference>
<evidence type="ECO:0000256" key="4">
    <source>
        <dbReference type="PROSITE-ProRule" id="PRU00283"/>
    </source>
</evidence>
<dbReference type="InterPro" id="IPR027640">
    <property type="entry name" value="Kinesin-like_fam"/>
</dbReference>
<evidence type="ECO:0000313" key="9">
    <source>
        <dbReference type="Proteomes" id="UP001491310"/>
    </source>
</evidence>
<dbReference type="PROSITE" id="PS00411">
    <property type="entry name" value="KINESIN_MOTOR_1"/>
    <property type="match status" value="1"/>
</dbReference>
<feature type="coiled-coil region" evidence="6">
    <location>
        <begin position="338"/>
        <end position="368"/>
    </location>
</feature>
<comment type="similarity">
    <text evidence="4 5">Belongs to the TRAFAC class myosin-kinesin ATPase superfamily. Kinesin family.</text>
</comment>
<dbReference type="Pfam" id="PF00225">
    <property type="entry name" value="Kinesin"/>
    <property type="match status" value="1"/>
</dbReference>
<dbReference type="InterPro" id="IPR019821">
    <property type="entry name" value="Kinesin_motor_CS"/>
</dbReference>
<keyword evidence="1 4" id="KW-0547">Nucleotide-binding</keyword>